<reference evidence="2 3" key="1">
    <citation type="submission" date="2020-12" db="EMBL/GenBank/DDBJ databases">
        <title>Concerted genomic and epigenomic changes stabilize Arabidopsis allopolyploids.</title>
        <authorList>
            <person name="Chen Z."/>
        </authorList>
    </citation>
    <scope>NUCLEOTIDE SEQUENCE [LARGE SCALE GENOMIC DNA]</scope>
    <source>
        <strain evidence="2">Allo738</strain>
        <tissue evidence="2">Leaf</tissue>
    </source>
</reference>
<protein>
    <submittedName>
        <fullName evidence="2">Transposase-associated domain</fullName>
    </submittedName>
</protein>
<dbReference type="EMBL" id="JAEFBK010000010">
    <property type="protein sequence ID" value="KAG7559061.1"/>
    <property type="molecule type" value="Genomic_DNA"/>
</dbReference>
<dbReference type="AlphaFoldDB" id="A0A8T1ZLF4"/>
<comment type="caution">
    <text evidence="2">The sequence shown here is derived from an EMBL/GenBank/DDBJ whole genome shotgun (WGS) entry which is preliminary data.</text>
</comment>
<dbReference type="Pfam" id="PF13963">
    <property type="entry name" value="Transpos_assoc"/>
    <property type="match status" value="1"/>
</dbReference>
<gene>
    <name evidence="2" type="ORF">ISN45_Aa05g006680</name>
</gene>
<dbReference type="Proteomes" id="UP000694240">
    <property type="component" value="Chromosome 10"/>
</dbReference>
<sequence>MSNFYESREWMYKRFDYEHNCVYDEFVDGINIFVDFARNQASYIERGDMLCPCTRCKNLNRHDAKTVAHHLYMKGFTANYFVWTNHGENCYFDNGASTSHYAGEPEAWRDHSNIQVPVDQYHVPDADIHMVPDDVHIPENIHEPFYEELNHDGTFQALEAANQPLYEGCVDGISQLYLSSKVMHWKTNFNVSEECLDDISQTFKTVLPSPNKAPKSYYETKKIDTK</sequence>
<proteinExistence type="predicted"/>
<evidence type="ECO:0000313" key="3">
    <source>
        <dbReference type="Proteomes" id="UP000694240"/>
    </source>
</evidence>
<feature type="domain" description="Transposase-associated" evidence="1">
    <location>
        <begin position="8"/>
        <end position="88"/>
    </location>
</feature>
<accession>A0A8T1ZLF4</accession>
<dbReference type="InterPro" id="IPR029480">
    <property type="entry name" value="Transpos_assoc"/>
</dbReference>
<evidence type="ECO:0000313" key="2">
    <source>
        <dbReference type="EMBL" id="KAG7559061.1"/>
    </source>
</evidence>
<evidence type="ECO:0000259" key="1">
    <source>
        <dbReference type="Pfam" id="PF13963"/>
    </source>
</evidence>
<name>A0A8T1ZLF4_9BRAS</name>
<keyword evidence="3" id="KW-1185">Reference proteome</keyword>
<organism evidence="2 3">
    <name type="scientific">Arabidopsis thaliana x Arabidopsis arenosa</name>
    <dbReference type="NCBI Taxonomy" id="1240361"/>
    <lineage>
        <taxon>Eukaryota</taxon>
        <taxon>Viridiplantae</taxon>
        <taxon>Streptophyta</taxon>
        <taxon>Embryophyta</taxon>
        <taxon>Tracheophyta</taxon>
        <taxon>Spermatophyta</taxon>
        <taxon>Magnoliopsida</taxon>
        <taxon>eudicotyledons</taxon>
        <taxon>Gunneridae</taxon>
        <taxon>Pentapetalae</taxon>
        <taxon>rosids</taxon>
        <taxon>malvids</taxon>
        <taxon>Brassicales</taxon>
        <taxon>Brassicaceae</taxon>
        <taxon>Camelineae</taxon>
        <taxon>Arabidopsis</taxon>
    </lineage>
</organism>